<dbReference type="PANTHER" id="PTHR31189">
    <property type="entry name" value="OS03G0336100 PROTEIN-RELATED"/>
    <property type="match status" value="1"/>
</dbReference>
<dbReference type="PANTHER" id="PTHR31189:SF62">
    <property type="entry name" value="OS01G0976200 PROTEIN"/>
    <property type="match status" value="1"/>
</dbReference>
<dbReference type="EMBL" id="JADFTS010000007">
    <property type="protein sequence ID" value="KAF9598277.1"/>
    <property type="molecule type" value="Genomic_DNA"/>
</dbReference>
<dbReference type="InterPro" id="IPR014710">
    <property type="entry name" value="RmlC-like_jellyroll"/>
</dbReference>
<accession>A0A835HH88</accession>
<gene>
    <name evidence="1" type="ORF">IFM89_026396</name>
</gene>
<keyword evidence="2" id="KW-1185">Reference proteome</keyword>
<organism evidence="1 2">
    <name type="scientific">Coptis chinensis</name>
    <dbReference type="NCBI Taxonomy" id="261450"/>
    <lineage>
        <taxon>Eukaryota</taxon>
        <taxon>Viridiplantae</taxon>
        <taxon>Streptophyta</taxon>
        <taxon>Embryophyta</taxon>
        <taxon>Tracheophyta</taxon>
        <taxon>Spermatophyta</taxon>
        <taxon>Magnoliopsida</taxon>
        <taxon>Ranunculales</taxon>
        <taxon>Ranunculaceae</taxon>
        <taxon>Coptidoideae</taxon>
        <taxon>Coptis</taxon>
    </lineage>
</organism>
<dbReference type="Gene3D" id="2.60.120.10">
    <property type="entry name" value="Jelly Rolls"/>
    <property type="match status" value="1"/>
</dbReference>
<sequence length="161" mass="17461">MKHTTFGNAIALPFGVVTWWCNKDDAELAVLFLGTTSKTHKAGEFTDFFLTGTNSIFIGFSTELVGRAWDLEKDTTKILVASQTGNGIVKLEEGLTLLVLKLVDRDGIVLNCEEAPLDVDVKDGGRVVVLNTKNLPLVGEIDFGADLVRIDRSPMCSPGFS</sequence>
<dbReference type="InterPro" id="IPR050253">
    <property type="entry name" value="Seed_Storage-Functional"/>
</dbReference>
<dbReference type="SUPFAM" id="SSF51182">
    <property type="entry name" value="RmlC-like cupins"/>
    <property type="match status" value="1"/>
</dbReference>
<dbReference type="InterPro" id="IPR011051">
    <property type="entry name" value="RmlC_Cupin_sf"/>
</dbReference>
<dbReference type="OrthoDB" id="336321at2759"/>
<reference evidence="1 2" key="1">
    <citation type="submission" date="2020-10" db="EMBL/GenBank/DDBJ databases">
        <title>The Coptis chinensis genome and diversification of protoberbering-type alkaloids.</title>
        <authorList>
            <person name="Wang B."/>
            <person name="Shu S."/>
            <person name="Song C."/>
            <person name="Liu Y."/>
        </authorList>
    </citation>
    <scope>NUCLEOTIDE SEQUENCE [LARGE SCALE GENOMIC DNA]</scope>
    <source>
        <strain evidence="1">HL-2020</strain>
        <tissue evidence="1">Leaf</tissue>
    </source>
</reference>
<proteinExistence type="predicted"/>
<dbReference type="Proteomes" id="UP000631114">
    <property type="component" value="Unassembled WGS sequence"/>
</dbReference>
<protein>
    <submittedName>
        <fullName evidence="1">Uncharacterized protein</fullName>
    </submittedName>
</protein>
<name>A0A835HH88_9MAGN</name>
<dbReference type="AlphaFoldDB" id="A0A835HH88"/>
<evidence type="ECO:0000313" key="1">
    <source>
        <dbReference type="EMBL" id="KAF9598277.1"/>
    </source>
</evidence>
<comment type="caution">
    <text evidence="1">The sequence shown here is derived from an EMBL/GenBank/DDBJ whole genome shotgun (WGS) entry which is preliminary data.</text>
</comment>
<evidence type="ECO:0000313" key="2">
    <source>
        <dbReference type="Proteomes" id="UP000631114"/>
    </source>
</evidence>